<dbReference type="Gene3D" id="1.10.340.70">
    <property type="match status" value="1"/>
</dbReference>
<feature type="compositionally biased region" description="Polar residues" evidence="1">
    <location>
        <begin position="10"/>
        <end position="26"/>
    </location>
</feature>
<feature type="compositionally biased region" description="Low complexity" evidence="1">
    <location>
        <begin position="598"/>
        <end position="607"/>
    </location>
</feature>
<evidence type="ECO:0000259" key="2">
    <source>
        <dbReference type="Pfam" id="PF17921"/>
    </source>
</evidence>
<keyword evidence="4" id="KW-1185">Reference proteome</keyword>
<accession>A0A9P5XDN3</accession>
<organism evidence="3 4">
    <name type="scientific">Macrolepiota fuliginosa MF-IS2</name>
    <dbReference type="NCBI Taxonomy" id="1400762"/>
    <lineage>
        <taxon>Eukaryota</taxon>
        <taxon>Fungi</taxon>
        <taxon>Dikarya</taxon>
        <taxon>Basidiomycota</taxon>
        <taxon>Agaricomycotina</taxon>
        <taxon>Agaricomycetes</taxon>
        <taxon>Agaricomycetidae</taxon>
        <taxon>Agaricales</taxon>
        <taxon>Agaricineae</taxon>
        <taxon>Agaricaceae</taxon>
        <taxon>Macrolepiota</taxon>
    </lineage>
</organism>
<feature type="region of interest" description="Disordered" evidence="1">
    <location>
        <begin position="1"/>
        <end position="54"/>
    </location>
</feature>
<name>A0A9P5XDN3_9AGAR</name>
<feature type="domain" description="Integrase zinc-binding" evidence="2">
    <location>
        <begin position="150"/>
        <end position="197"/>
    </location>
</feature>
<dbReference type="InterPro" id="IPR041588">
    <property type="entry name" value="Integrase_H2C2"/>
</dbReference>
<comment type="caution">
    <text evidence="3">The sequence shown here is derived from an EMBL/GenBank/DDBJ whole genome shotgun (WGS) entry which is preliminary data.</text>
</comment>
<feature type="compositionally biased region" description="Polar residues" evidence="1">
    <location>
        <begin position="543"/>
        <end position="562"/>
    </location>
</feature>
<dbReference type="EMBL" id="MU151141">
    <property type="protein sequence ID" value="KAF9449083.1"/>
    <property type="molecule type" value="Genomic_DNA"/>
</dbReference>
<dbReference type="Pfam" id="PF17921">
    <property type="entry name" value="Integrase_H2C2"/>
    <property type="match status" value="1"/>
</dbReference>
<evidence type="ECO:0000313" key="4">
    <source>
        <dbReference type="Proteomes" id="UP000807342"/>
    </source>
</evidence>
<reference evidence="3" key="1">
    <citation type="submission" date="2020-11" db="EMBL/GenBank/DDBJ databases">
        <authorList>
            <consortium name="DOE Joint Genome Institute"/>
            <person name="Ahrendt S."/>
            <person name="Riley R."/>
            <person name="Andreopoulos W."/>
            <person name="Labutti K."/>
            <person name="Pangilinan J."/>
            <person name="Ruiz-Duenas F.J."/>
            <person name="Barrasa J.M."/>
            <person name="Sanchez-Garcia M."/>
            <person name="Camarero S."/>
            <person name="Miyauchi S."/>
            <person name="Serrano A."/>
            <person name="Linde D."/>
            <person name="Babiker R."/>
            <person name="Drula E."/>
            <person name="Ayuso-Fernandez I."/>
            <person name="Pacheco R."/>
            <person name="Padilla G."/>
            <person name="Ferreira P."/>
            <person name="Barriuso J."/>
            <person name="Kellner H."/>
            <person name="Castanera R."/>
            <person name="Alfaro M."/>
            <person name="Ramirez L."/>
            <person name="Pisabarro A.G."/>
            <person name="Kuo A."/>
            <person name="Tritt A."/>
            <person name="Lipzen A."/>
            <person name="He G."/>
            <person name="Yan M."/>
            <person name="Ng V."/>
            <person name="Cullen D."/>
            <person name="Martin F."/>
            <person name="Rosso M.-N."/>
            <person name="Henrissat B."/>
            <person name="Hibbett D."/>
            <person name="Martinez A.T."/>
            <person name="Grigoriev I.V."/>
        </authorList>
    </citation>
    <scope>NUCLEOTIDE SEQUENCE</scope>
    <source>
        <strain evidence="3">MF-IS2</strain>
    </source>
</reference>
<gene>
    <name evidence="3" type="ORF">P691DRAFT_586375</name>
</gene>
<feature type="region of interest" description="Disordered" evidence="1">
    <location>
        <begin position="459"/>
        <end position="487"/>
    </location>
</feature>
<dbReference type="Proteomes" id="UP000807342">
    <property type="component" value="Unassembled WGS sequence"/>
</dbReference>
<protein>
    <recommendedName>
        <fullName evidence="2">Integrase zinc-binding domain-containing protein</fullName>
    </recommendedName>
</protein>
<evidence type="ECO:0000256" key="1">
    <source>
        <dbReference type="SAM" id="MobiDB-lite"/>
    </source>
</evidence>
<feature type="region of interest" description="Disordered" evidence="1">
    <location>
        <begin position="518"/>
        <end position="613"/>
    </location>
</feature>
<feature type="compositionally biased region" description="Low complexity" evidence="1">
    <location>
        <begin position="570"/>
        <end position="585"/>
    </location>
</feature>
<dbReference type="OrthoDB" id="2499658at2759"/>
<dbReference type="AlphaFoldDB" id="A0A9P5XDN3"/>
<sequence length="613" mass="66998">MSPERPSVRGSATSKPYTRTPSSSSVGAEDTRETTHGEYPQTPDVNKSDGEPGFPTRAQYQIIERGYIESLTPRRQGKALISQALFDRIWDVLHSTDNVKENAQFRFWVRKMFTLSKSHSASLGTNGQTRQMEQEVLLHDGLLVAVREQIYDLLCYCHGSTNHGGRDKTCALIRKHYTWVPKDLVAQFIKACPTCIVKKCGHSDTGFVSPRLGTSIGSPTVPAAQIHLEDVAIKQEPTSPLPSFKDYFNDVDGSDNLGQEAFSNSLPSTPIHTPHSQFTFKADQLNTTPIDELRRYNDLLINNPLPGFPMMREVSLYKGLPDGWQYQNLSYRNAHAGWTEYQRVAPILPYDPSLGRTHPRIPDVAPLFRPDFEEFINIKTEETDPVLSALDGSLDPTMSSVRYKTQSISPNLDFTGLNIVRSGSPMMPIDPFLLSLSGSMRSPSLPHAALGISTTPLSTKNDVDMASPSPAPPPFAPDNVDNDAGTVEPPALRLECLNPSNTFYGFLTIRDTLDEELMTPEDDDSKGKNCLWKDSQDQDDGNESGNSSPTGSVRSDVSQLSLATAIAAVTGPSSESPSTPNTTAPVTPVDEIPKEKAAIVSGASSSGGREGVD</sequence>
<evidence type="ECO:0000313" key="3">
    <source>
        <dbReference type="EMBL" id="KAF9449083.1"/>
    </source>
</evidence>
<proteinExistence type="predicted"/>